<keyword evidence="3" id="KW-1185">Reference proteome</keyword>
<evidence type="ECO:0000313" key="3">
    <source>
        <dbReference type="Proteomes" id="UP000003240"/>
    </source>
</evidence>
<reference evidence="2 3" key="1">
    <citation type="journal article" date="2011" name="EMBO J.">
        <title>Structural diversity of bacterial flagellar motors.</title>
        <authorList>
            <person name="Chen S."/>
            <person name="Beeby M."/>
            <person name="Murphy G.E."/>
            <person name="Leadbetter J.R."/>
            <person name="Hendrixson D.R."/>
            <person name="Briegel A."/>
            <person name="Li Z."/>
            <person name="Shi J."/>
            <person name="Tocheva E.I."/>
            <person name="Muller A."/>
            <person name="Dobro M.J."/>
            <person name="Jensen G.J."/>
        </authorList>
    </citation>
    <scope>NUCLEOTIDE SEQUENCE [LARGE SCALE GENOMIC DNA]</scope>
    <source>
        <strain evidence="2 3">DSM 6540</strain>
    </source>
</reference>
<evidence type="ECO:0000259" key="1">
    <source>
        <dbReference type="SMART" id="SM00481"/>
    </source>
</evidence>
<proteinExistence type="predicted"/>
<dbReference type="Gene3D" id="3.20.20.140">
    <property type="entry name" value="Metal-dependent hydrolases"/>
    <property type="match status" value="1"/>
</dbReference>
<dbReference type="PANTHER" id="PTHR42924:SF3">
    <property type="entry name" value="POLYMERASE_HISTIDINOL PHOSPHATASE N-TERMINAL DOMAIN-CONTAINING PROTEIN"/>
    <property type="match status" value="1"/>
</dbReference>
<dbReference type="InterPro" id="IPR003141">
    <property type="entry name" value="Pol/His_phosphatase_N"/>
</dbReference>
<dbReference type="EMBL" id="AFGF01000056">
    <property type="protein sequence ID" value="EGO64404.1"/>
    <property type="molecule type" value="Genomic_DNA"/>
</dbReference>
<dbReference type="GO" id="GO:0004534">
    <property type="term" value="F:5'-3' RNA exonuclease activity"/>
    <property type="evidence" value="ECO:0007669"/>
    <property type="project" value="TreeGrafter"/>
</dbReference>
<dbReference type="RefSeq" id="WP_004094462.1">
    <property type="nucleotide sequence ID" value="NZ_AFGF01000056.1"/>
</dbReference>
<protein>
    <submittedName>
        <fullName evidence="2">PHP domain protein</fullName>
    </submittedName>
</protein>
<dbReference type="SUPFAM" id="SSF89550">
    <property type="entry name" value="PHP domain-like"/>
    <property type="match status" value="1"/>
</dbReference>
<dbReference type="CDD" id="cd07432">
    <property type="entry name" value="PHP_HisPPase"/>
    <property type="match status" value="1"/>
</dbReference>
<gene>
    <name evidence="2" type="ORF">ALO_07883</name>
</gene>
<dbReference type="InterPro" id="IPR004013">
    <property type="entry name" value="PHP_dom"/>
</dbReference>
<dbReference type="PANTHER" id="PTHR42924">
    <property type="entry name" value="EXONUCLEASE"/>
    <property type="match status" value="1"/>
</dbReference>
<dbReference type="OrthoDB" id="9791620at2"/>
<sequence length="246" mass="26916">MDEFVADLHVHSLLSPCAAVEMTPRNIILHAVRHGVNIIALADHNAGDNVIAAIEAAKGLDVTVLPAMEVETREEIHLVTLFDSMHRFKAWEEIVSRHRPKRLNDEKKFGAQFIVDAQDEFVAVKQELLLASLSLGIAEISRKVAELGGISIASHIDRPSYSIISQLGFIPADAFLAAVEVSRLTKPGDARRLFPGIGNLPVITASDAHTIHDFVTGPKMVFHIRQPNLAEIVQALQGQNARKVVV</sequence>
<evidence type="ECO:0000313" key="2">
    <source>
        <dbReference type="EMBL" id="EGO64404.1"/>
    </source>
</evidence>
<organism evidence="2 3">
    <name type="scientific">Acetonema longum DSM 6540</name>
    <dbReference type="NCBI Taxonomy" id="1009370"/>
    <lineage>
        <taxon>Bacteria</taxon>
        <taxon>Bacillati</taxon>
        <taxon>Bacillota</taxon>
        <taxon>Negativicutes</taxon>
        <taxon>Acetonemataceae</taxon>
        <taxon>Acetonema</taxon>
    </lineage>
</organism>
<dbReference type="SMART" id="SM00481">
    <property type="entry name" value="POLIIIAc"/>
    <property type="match status" value="1"/>
</dbReference>
<comment type="caution">
    <text evidence="2">The sequence shown here is derived from an EMBL/GenBank/DDBJ whole genome shotgun (WGS) entry which is preliminary data.</text>
</comment>
<dbReference type="InterPro" id="IPR052018">
    <property type="entry name" value="PHP_domain"/>
</dbReference>
<dbReference type="Proteomes" id="UP000003240">
    <property type="component" value="Unassembled WGS sequence"/>
</dbReference>
<dbReference type="eggNOG" id="COG0613">
    <property type="taxonomic scope" value="Bacteria"/>
</dbReference>
<accession>F7NHM9</accession>
<name>F7NHM9_9FIRM</name>
<dbReference type="STRING" id="1009370.ALO_07883"/>
<dbReference type="AlphaFoldDB" id="F7NHM9"/>
<dbReference type="GO" id="GO:0035312">
    <property type="term" value="F:5'-3' DNA exonuclease activity"/>
    <property type="evidence" value="ECO:0007669"/>
    <property type="project" value="TreeGrafter"/>
</dbReference>
<feature type="domain" description="Polymerase/histidinol phosphatase N-terminal" evidence="1">
    <location>
        <begin position="6"/>
        <end position="74"/>
    </location>
</feature>
<dbReference type="Pfam" id="PF02811">
    <property type="entry name" value="PHP"/>
    <property type="match status" value="1"/>
</dbReference>
<dbReference type="InterPro" id="IPR016195">
    <property type="entry name" value="Pol/histidinol_Pase-like"/>
</dbReference>